<evidence type="ECO:0008006" key="3">
    <source>
        <dbReference type="Google" id="ProtNLM"/>
    </source>
</evidence>
<proteinExistence type="predicted"/>
<evidence type="ECO:0000313" key="1">
    <source>
        <dbReference type="EMBL" id="TCL51846.1"/>
    </source>
</evidence>
<name>A0A4R1QI00_9BACL</name>
<accession>A0A4R1QI00</accession>
<sequence>MQKLKHLFSNHCETHERHPDEQLKSRYYKTTHATAVKTIKELIEKLPGFQLLSVSEERGEISFSVHRGKKAFVVVTVISVRPFETAIDFSVTTETKWLPIDFGFSRNLVIELYQKLDERLPYIGSGMYSGT</sequence>
<dbReference type="Proteomes" id="UP000295658">
    <property type="component" value="Unassembled WGS sequence"/>
</dbReference>
<organism evidence="1 2">
    <name type="scientific">Thermolongibacillus altinsuensis</name>
    <dbReference type="NCBI Taxonomy" id="575256"/>
    <lineage>
        <taxon>Bacteria</taxon>
        <taxon>Bacillati</taxon>
        <taxon>Bacillota</taxon>
        <taxon>Bacilli</taxon>
        <taxon>Bacillales</taxon>
        <taxon>Anoxybacillaceae</taxon>
        <taxon>Thermolongibacillus</taxon>
    </lineage>
</organism>
<gene>
    <name evidence="1" type="ORF">EDD69_10385</name>
</gene>
<reference evidence="1 2" key="1">
    <citation type="submission" date="2019-03" db="EMBL/GenBank/DDBJ databases">
        <title>Genomic Encyclopedia of Type Strains, Phase IV (KMG-IV): sequencing the most valuable type-strain genomes for metagenomic binning, comparative biology and taxonomic classification.</title>
        <authorList>
            <person name="Goeker M."/>
        </authorList>
    </citation>
    <scope>NUCLEOTIDE SEQUENCE [LARGE SCALE GENOMIC DNA]</scope>
    <source>
        <strain evidence="1 2">DSM 24979</strain>
    </source>
</reference>
<dbReference type="AlphaFoldDB" id="A0A4R1QI00"/>
<keyword evidence="2" id="KW-1185">Reference proteome</keyword>
<dbReference type="EMBL" id="SLUL01000003">
    <property type="protein sequence ID" value="TCL51846.1"/>
    <property type="molecule type" value="Genomic_DNA"/>
</dbReference>
<comment type="caution">
    <text evidence="1">The sequence shown here is derived from an EMBL/GenBank/DDBJ whole genome shotgun (WGS) entry which is preliminary data.</text>
</comment>
<evidence type="ECO:0000313" key="2">
    <source>
        <dbReference type="Proteomes" id="UP000295658"/>
    </source>
</evidence>
<protein>
    <recommendedName>
        <fullName evidence="3">Cytosolic protein</fullName>
    </recommendedName>
</protein>